<dbReference type="PROSITE" id="PS50234">
    <property type="entry name" value="VWFA"/>
    <property type="match status" value="1"/>
</dbReference>
<feature type="domain" description="VWFA" evidence="3">
    <location>
        <begin position="263"/>
        <end position="481"/>
    </location>
</feature>
<dbReference type="Pfam" id="PF00168">
    <property type="entry name" value="C2"/>
    <property type="match status" value="1"/>
</dbReference>
<dbReference type="PANTHER" id="PTHR10857">
    <property type="entry name" value="COPINE"/>
    <property type="match status" value="1"/>
</dbReference>
<dbReference type="Gene3D" id="2.60.40.150">
    <property type="entry name" value="C2 domain"/>
    <property type="match status" value="1"/>
</dbReference>
<comment type="similarity">
    <text evidence="1">Belongs to the copine family.</text>
</comment>
<proteinExistence type="inferred from homology"/>
<dbReference type="Pfam" id="PF07002">
    <property type="entry name" value="Copine"/>
    <property type="match status" value="1"/>
</dbReference>
<dbReference type="InterPro" id="IPR036465">
    <property type="entry name" value="vWFA_dom_sf"/>
</dbReference>
<dbReference type="CDD" id="cd04048">
    <property type="entry name" value="C2A_Copine"/>
    <property type="match status" value="1"/>
</dbReference>
<organism evidence="6">
    <name type="scientific">Nippostrongylus brasiliensis</name>
    <name type="common">Rat hookworm</name>
    <dbReference type="NCBI Taxonomy" id="27835"/>
    <lineage>
        <taxon>Eukaryota</taxon>
        <taxon>Metazoa</taxon>
        <taxon>Ecdysozoa</taxon>
        <taxon>Nematoda</taxon>
        <taxon>Chromadorea</taxon>
        <taxon>Rhabditida</taxon>
        <taxon>Rhabditina</taxon>
        <taxon>Rhabditomorpha</taxon>
        <taxon>Strongyloidea</taxon>
        <taxon>Heligmosomidae</taxon>
        <taxon>Nippostrongylus</taxon>
    </lineage>
</organism>
<dbReference type="InterPro" id="IPR010734">
    <property type="entry name" value="Copine_C"/>
</dbReference>
<protein>
    <submittedName>
        <fullName evidence="6">VWFA domain-containing protein</fullName>
    </submittedName>
</protein>
<dbReference type="InterPro" id="IPR000008">
    <property type="entry name" value="C2_dom"/>
</dbReference>
<dbReference type="WBParaSite" id="NBR_0000874201-mRNA-1">
    <property type="protein sequence ID" value="NBR_0000874201-mRNA-1"/>
    <property type="gene ID" value="NBR_0000874201"/>
</dbReference>
<keyword evidence="5" id="KW-1185">Reference proteome</keyword>
<dbReference type="PROSITE" id="PS50004">
    <property type="entry name" value="C2"/>
    <property type="match status" value="1"/>
</dbReference>
<reference evidence="4 5" key="2">
    <citation type="submission" date="2018-11" db="EMBL/GenBank/DDBJ databases">
        <authorList>
            <consortium name="Pathogen Informatics"/>
        </authorList>
    </citation>
    <scope>NUCLEOTIDE SEQUENCE [LARGE SCALE GENOMIC DNA]</scope>
</reference>
<evidence type="ECO:0000259" key="3">
    <source>
        <dbReference type="PROSITE" id="PS50234"/>
    </source>
</evidence>
<evidence type="ECO:0000259" key="2">
    <source>
        <dbReference type="PROSITE" id="PS50004"/>
    </source>
</evidence>
<dbReference type="PANTHER" id="PTHR10857:SF106">
    <property type="entry name" value="C2 DOMAIN-CONTAINING PROTEIN"/>
    <property type="match status" value="1"/>
</dbReference>
<dbReference type="EMBL" id="UYSL01020045">
    <property type="protein sequence ID" value="VDL72332.1"/>
    <property type="molecule type" value="Genomic_DNA"/>
</dbReference>
<sequence length="528" mass="59239">MFYSDNDPENFLPMDDNDRLPCARLFLTIETSKIKDANQVTSTNLNCAVLYYTTQADGTEGWVRIGRTEVAWNTMKPQFTRKIQIDYFFDQHQRLKFEMYDIDKEYKDLSRQRLLGVTECLLAEIISVRSFQRPIIATNGSHCGTITISAEEAEELSVGDAEFHVRAEKLDRKDLFGAPDPFLKIYRILDDNGHQYIGECSISINGIIAKRNAPVPLINETRAKRGIHCCGGYMNSGMLHFLHFQIVKRYSFVEYIKAGTQLDFAVAIDLTASNGDPRKPTSLHYISDGERPSPYEMVISAIVDICQHYNRKEIFNAYGFGAIIPGTRKVSPVFNLNLSDDSEVQGLGGILNAYHSCVPLVRLYGPTNFAPVINEAARAIEFRDGSRYQILLIITDGAVCDMSSTKKAIIDASNLPMSIIIVGVGTEDFSSMNELVVDELRHDGRTVQRDIAQFIALRDLSHGHAAETALANAVREVLEKIPNQMTLYMEINGFVPMEKTAKRPGKMSALDMPSLESDFLPSNVPLQY</sequence>
<accession>A0A158QYN1</accession>
<dbReference type="SMART" id="SM00327">
    <property type="entry name" value="VWA"/>
    <property type="match status" value="1"/>
</dbReference>
<name>A0A158QYN1_NIPBR</name>
<dbReference type="STRING" id="27835.A0A158QYN1"/>
<dbReference type="InterPro" id="IPR035892">
    <property type="entry name" value="C2_domain_sf"/>
</dbReference>
<dbReference type="SUPFAM" id="SSF49562">
    <property type="entry name" value="C2 domain (Calcium/lipid-binding domain, CaLB)"/>
    <property type="match status" value="1"/>
</dbReference>
<gene>
    <name evidence="4" type="ORF">NBR_LOCUS8743</name>
</gene>
<reference evidence="6" key="1">
    <citation type="submission" date="2016-04" db="UniProtKB">
        <authorList>
            <consortium name="WormBaseParasite"/>
        </authorList>
    </citation>
    <scope>IDENTIFICATION</scope>
</reference>
<evidence type="ECO:0000313" key="6">
    <source>
        <dbReference type="WBParaSite" id="NBR_0000874201-mRNA-1"/>
    </source>
</evidence>
<dbReference type="Gene3D" id="3.40.50.410">
    <property type="entry name" value="von Willebrand factor, type A domain"/>
    <property type="match status" value="1"/>
</dbReference>
<dbReference type="AlphaFoldDB" id="A0A158QYN1"/>
<dbReference type="Proteomes" id="UP000271162">
    <property type="component" value="Unassembled WGS sequence"/>
</dbReference>
<dbReference type="InterPro" id="IPR002035">
    <property type="entry name" value="VWF_A"/>
</dbReference>
<evidence type="ECO:0000313" key="4">
    <source>
        <dbReference type="EMBL" id="VDL72332.1"/>
    </source>
</evidence>
<dbReference type="GO" id="GO:0005544">
    <property type="term" value="F:calcium-dependent phospholipid binding"/>
    <property type="evidence" value="ECO:0007669"/>
    <property type="project" value="InterPro"/>
</dbReference>
<dbReference type="SUPFAM" id="SSF53300">
    <property type="entry name" value="vWA-like"/>
    <property type="match status" value="1"/>
</dbReference>
<dbReference type="InterPro" id="IPR045052">
    <property type="entry name" value="Copine"/>
</dbReference>
<dbReference type="OMA" id="XVIAEEL"/>
<evidence type="ECO:0000313" key="5">
    <source>
        <dbReference type="Proteomes" id="UP000271162"/>
    </source>
</evidence>
<feature type="domain" description="C2" evidence="2">
    <location>
        <begin position="6"/>
        <end position="135"/>
    </location>
</feature>
<dbReference type="GO" id="GO:0071277">
    <property type="term" value="P:cellular response to calcium ion"/>
    <property type="evidence" value="ECO:0007669"/>
    <property type="project" value="TreeGrafter"/>
</dbReference>
<dbReference type="GO" id="GO:0005886">
    <property type="term" value="C:plasma membrane"/>
    <property type="evidence" value="ECO:0007669"/>
    <property type="project" value="TreeGrafter"/>
</dbReference>
<evidence type="ECO:0000256" key="1">
    <source>
        <dbReference type="ARBA" id="ARBA00009048"/>
    </source>
</evidence>